<proteinExistence type="predicted"/>
<dbReference type="OrthoDB" id="3486565at2759"/>
<dbReference type="PANTHER" id="PTHR33112">
    <property type="entry name" value="DOMAIN PROTEIN, PUTATIVE-RELATED"/>
    <property type="match status" value="1"/>
</dbReference>
<evidence type="ECO:0000313" key="2">
    <source>
        <dbReference type="EMBL" id="KAJ4320199.1"/>
    </source>
</evidence>
<gene>
    <name evidence="2" type="ORF">N0V84_005984</name>
</gene>
<dbReference type="AlphaFoldDB" id="A0A9W8WCQ6"/>
<evidence type="ECO:0000313" key="3">
    <source>
        <dbReference type="Proteomes" id="UP001140502"/>
    </source>
</evidence>
<dbReference type="EMBL" id="JAPEUR010000112">
    <property type="protein sequence ID" value="KAJ4320199.1"/>
    <property type="molecule type" value="Genomic_DNA"/>
</dbReference>
<accession>A0A9W8WCQ6</accession>
<dbReference type="PANTHER" id="PTHR33112:SF16">
    <property type="entry name" value="HETEROKARYON INCOMPATIBILITY DOMAIN-CONTAINING PROTEIN"/>
    <property type="match status" value="1"/>
</dbReference>
<reference evidence="2" key="1">
    <citation type="submission" date="2022-10" db="EMBL/GenBank/DDBJ databases">
        <title>Tapping the CABI collections for fungal endophytes: first genome assemblies for Collariella, Neodidymelliopsis, Ascochyta clinopodiicola, Didymella pomorum, Didymosphaeria variabile, Neocosmospora piperis and Neocucurbitaria cava.</title>
        <authorList>
            <person name="Hill R."/>
        </authorList>
    </citation>
    <scope>NUCLEOTIDE SEQUENCE</scope>
    <source>
        <strain evidence="2">IMI 366586</strain>
    </source>
</reference>
<feature type="domain" description="Heterokaryon incompatibility" evidence="1">
    <location>
        <begin position="37"/>
        <end position="145"/>
    </location>
</feature>
<dbReference type="Proteomes" id="UP001140502">
    <property type="component" value="Unassembled WGS sequence"/>
</dbReference>
<comment type="caution">
    <text evidence="2">The sequence shown here is derived from an EMBL/GenBank/DDBJ whole genome shotgun (WGS) entry which is preliminary data.</text>
</comment>
<protein>
    <recommendedName>
        <fullName evidence="1">Heterokaryon incompatibility domain-containing protein</fullName>
    </recommendedName>
</protein>
<sequence>MEKPPLPNRVIDVGVKGGSPRLYVPKLEQGSTVFSDYLILSYCWGEGNLNARTTRDNFEQRRREINVGELSQTILDAIDVTRALGQRYLFVDAICIIQHNQGEDASDWLAEAPSMGKYYQNALCTIAATGAYDSSDGFLTERPGELYPVSPVLLARYDDSVEEDQQPQEVYADPSHPLWLFNVSEAGLSKNAPCQTE</sequence>
<name>A0A9W8WCQ6_9HYPO</name>
<dbReference type="InterPro" id="IPR010730">
    <property type="entry name" value="HET"/>
</dbReference>
<keyword evidence="3" id="KW-1185">Reference proteome</keyword>
<evidence type="ECO:0000259" key="1">
    <source>
        <dbReference type="Pfam" id="PF06985"/>
    </source>
</evidence>
<dbReference type="Pfam" id="PF06985">
    <property type="entry name" value="HET"/>
    <property type="match status" value="1"/>
</dbReference>
<organism evidence="2 3">
    <name type="scientific">Fusarium piperis</name>
    <dbReference type="NCBI Taxonomy" id="1435070"/>
    <lineage>
        <taxon>Eukaryota</taxon>
        <taxon>Fungi</taxon>
        <taxon>Dikarya</taxon>
        <taxon>Ascomycota</taxon>
        <taxon>Pezizomycotina</taxon>
        <taxon>Sordariomycetes</taxon>
        <taxon>Hypocreomycetidae</taxon>
        <taxon>Hypocreales</taxon>
        <taxon>Nectriaceae</taxon>
        <taxon>Fusarium</taxon>
        <taxon>Fusarium solani species complex</taxon>
    </lineage>
</organism>